<evidence type="ECO:0000259" key="1">
    <source>
        <dbReference type="Pfam" id="PF26298"/>
    </source>
</evidence>
<dbReference type="InParanoid" id="A0A1X7VFC4"/>
<name>A0A1X7VFC4_AMPQE</name>
<dbReference type="STRING" id="400682.A0A1X7VFC4"/>
<evidence type="ECO:0000313" key="3">
    <source>
        <dbReference type="EnsemblMetazoa" id="Aqu2.1.38444_001"/>
    </source>
</evidence>
<dbReference type="AlphaFoldDB" id="A0A1X7VFC4"/>
<feature type="domain" description="MurL C-terminal" evidence="1">
    <location>
        <begin position="342"/>
        <end position="421"/>
    </location>
</feature>
<sequence length="485" mass="54563">MDVDLTAKEPAIGDILKLESISHCGSQLHMSYCFSSGLSFTTTLWYPFQLEELDSKYGISFMEEVYFHCALFEMNKLCTLAPSLKYIDLGTYSTFLTKGLEELWRILSAKAFGEWRFLHNLPNWKGPKFCMTEQSSTTSESKNPAISIEGGPVQCLVFCGGGKDSLASMKLLEEIGEPFHSLSYALSIYGSAQLQHSLTDSLVKHTASKKHHRVTLIDTFSSSPLPSAIPNAEVKSVICAETPSTIFEGLPFALMYGYTQFCLAHERSANKGNLVWDVNSEEINHQWVKSYNGEILITSYIKENLISNLAYFSSLMPIHDPLIFYSIAPYTAAIPFTHSCNQRKPWCLRCPKCCYVWLGYSAYFSEATVHATFGNENLLDVEENQLFFTQMLGLGEQIPFECIGQVDEIRMAFQFCHLKGIKGKAMAVFEAKVAAQFDAQKLDIASKFGKVYTHDICIPESLAERLLLKLGEISERFQDKMLKLL</sequence>
<reference evidence="3" key="1">
    <citation type="submission" date="2017-05" db="UniProtKB">
        <authorList>
            <consortium name="EnsemblMetazoa"/>
        </authorList>
    </citation>
    <scope>IDENTIFICATION</scope>
</reference>
<proteinExistence type="predicted"/>
<dbReference type="Pfam" id="PF26298">
    <property type="entry name" value="MurL_epimerase_C"/>
    <property type="match status" value="1"/>
</dbReference>
<dbReference type="InterPro" id="IPR058741">
    <property type="entry name" value="MurL_C"/>
</dbReference>
<dbReference type="Pfam" id="PF26299">
    <property type="entry name" value="MurL_N"/>
    <property type="match status" value="1"/>
</dbReference>
<dbReference type="InterPro" id="IPR058740">
    <property type="entry name" value="MurL_N"/>
</dbReference>
<organism evidence="3">
    <name type="scientific">Amphimedon queenslandica</name>
    <name type="common">Sponge</name>
    <dbReference type="NCBI Taxonomy" id="400682"/>
    <lineage>
        <taxon>Eukaryota</taxon>
        <taxon>Metazoa</taxon>
        <taxon>Porifera</taxon>
        <taxon>Demospongiae</taxon>
        <taxon>Heteroscleromorpha</taxon>
        <taxon>Haplosclerida</taxon>
        <taxon>Niphatidae</taxon>
        <taxon>Amphimedon</taxon>
    </lineage>
</organism>
<feature type="domain" description="MurL N-terminal" evidence="2">
    <location>
        <begin position="96"/>
        <end position="313"/>
    </location>
</feature>
<dbReference type="eggNOG" id="ENOG502S7X7">
    <property type="taxonomic scope" value="Eukaryota"/>
</dbReference>
<dbReference type="EnsemblMetazoa" id="Aqu2.1.38444_001">
    <property type="protein sequence ID" value="Aqu2.1.38444_001"/>
    <property type="gene ID" value="Aqu2.1.38444"/>
</dbReference>
<evidence type="ECO:0008006" key="4">
    <source>
        <dbReference type="Google" id="ProtNLM"/>
    </source>
</evidence>
<protein>
    <recommendedName>
        <fullName evidence="4">UDP-N-acetyl-alpha-D-muramoyl-L-alanyl-L-glutamate epimerase</fullName>
    </recommendedName>
</protein>
<evidence type="ECO:0000259" key="2">
    <source>
        <dbReference type="Pfam" id="PF26299"/>
    </source>
</evidence>
<accession>A0A1X7VFC4</accession>